<dbReference type="Pfam" id="PF14244">
    <property type="entry name" value="Retrotran_gag_3"/>
    <property type="match status" value="1"/>
</dbReference>
<evidence type="ECO:0000313" key="3">
    <source>
        <dbReference type="EMBL" id="KAK2997812.1"/>
    </source>
</evidence>
<accession>A0AA89ACF2</accession>
<proteinExistence type="predicted"/>
<comment type="caution">
    <text evidence="3">The sequence shown here is derived from an EMBL/GenBank/DDBJ whole genome shotgun (WGS) entry which is preliminary data.</text>
</comment>
<reference evidence="3" key="1">
    <citation type="submission" date="2022-12" db="EMBL/GenBank/DDBJ databases">
        <title>Draft genome assemblies for two species of Escallonia (Escalloniales).</title>
        <authorList>
            <person name="Chanderbali A."/>
            <person name="Dervinis C."/>
            <person name="Anghel I."/>
            <person name="Soltis D."/>
            <person name="Soltis P."/>
            <person name="Zapata F."/>
        </authorList>
    </citation>
    <scope>NUCLEOTIDE SEQUENCE</scope>
    <source>
        <strain evidence="3">UCBG64.0493</strain>
        <tissue evidence="3">Leaf</tissue>
    </source>
</reference>
<feature type="region of interest" description="Disordered" evidence="1">
    <location>
        <begin position="1"/>
        <end position="20"/>
    </location>
</feature>
<dbReference type="AlphaFoldDB" id="A0AA89ACF2"/>
<feature type="non-terminal residue" evidence="3">
    <location>
        <position position="150"/>
    </location>
</feature>
<name>A0AA89ACF2_9ASTE</name>
<evidence type="ECO:0000256" key="1">
    <source>
        <dbReference type="SAM" id="MobiDB-lite"/>
    </source>
</evidence>
<gene>
    <name evidence="3" type="ORF">RJ639_025667</name>
</gene>
<evidence type="ECO:0000259" key="2">
    <source>
        <dbReference type="Pfam" id="PF14244"/>
    </source>
</evidence>
<keyword evidence="4" id="KW-1185">Reference proteome</keyword>
<organism evidence="3 4">
    <name type="scientific">Escallonia herrerae</name>
    <dbReference type="NCBI Taxonomy" id="1293975"/>
    <lineage>
        <taxon>Eukaryota</taxon>
        <taxon>Viridiplantae</taxon>
        <taxon>Streptophyta</taxon>
        <taxon>Embryophyta</taxon>
        <taxon>Tracheophyta</taxon>
        <taxon>Spermatophyta</taxon>
        <taxon>Magnoliopsida</taxon>
        <taxon>eudicotyledons</taxon>
        <taxon>Gunneridae</taxon>
        <taxon>Pentapetalae</taxon>
        <taxon>asterids</taxon>
        <taxon>campanulids</taxon>
        <taxon>Escalloniales</taxon>
        <taxon>Escalloniaceae</taxon>
        <taxon>Escallonia</taxon>
    </lineage>
</organism>
<sequence length="150" mass="16432">PRGAAQWRRVQEKSDNGDPALLGKKIGGGPDPFGNPIEIQISNTFILNHNPIPTPLSQTLSSDHPGHLLVPINLNGANYPSWSKSMIYALTAKNKIGFINGSIKQLSKKDQPTKYPLWNQCNGMILSWLTHSVEPDLAKGVIHAKTAYQV</sequence>
<dbReference type="PANTHER" id="PTHR37610">
    <property type="entry name" value="CCHC-TYPE DOMAIN-CONTAINING PROTEIN"/>
    <property type="match status" value="1"/>
</dbReference>
<feature type="domain" description="Retrotransposon Copia-like N-terminal" evidence="2">
    <location>
        <begin position="61"/>
        <end position="104"/>
    </location>
</feature>
<dbReference type="EMBL" id="JAVXUP010003976">
    <property type="protein sequence ID" value="KAK2997812.1"/>
    <property type="molecule type" value="Genomic_DNA"/>
</dbReference>
<dbReference type="InterPro" id="IPR029472">
    <property type="entry name" value="Copia-like_N"/>
</dbReference>
<protein>
    <recommendedName>
        <fullName evidence="2">Retrotransposon Copia-like N-terminal domain-containing protein</fullName>
    </recommendedName>
</protein>
<dbReference type="PANTHER" id="PTHR37610:SF60">
    <property type="entry name" value="RETROTRANSPOSON COPIA-LIKE N-TERMINAL DOMAIN-CONTAINING PROTEIN"/>
    <property type="match status" value="1"/>
</dbReference>
<evidence type="ECO:0000313" key="4">
    <source>
        <dbReference type="Proteomes" id="UP001188597"/>
    </source>
</evidence>
<dbReference type="Proteomes" id="UP001188597">
    <property type="component" value="Unassembled WGS sequence"/>
</dbReference>